<keyword evidence="4" id="KW-0547">Nucleotide-binding</keyword>
<dbReference type="Gene3D" id="1.10.8.60">
    <property type="match status" value="1"/>
</dbReference>
<dbReference type="PANTHER" id="PTHR42960:SF1">
    <property type="entry name" value="YCF46 PROTEIN"/>
    <property type="match status" value="1"/>
</dbReference>
<dbReference type="Pfam" id="PF00004">
    <property type="entry name" value="AAA"/>
    <property type="match status" value="1"/>
</dbReference>
<proteinExistence type="inferred from homology"/>
<dbReference type="InterPro" id="IPR003959">
    <property type="entry name" value="ATPase_AAA_core"/>
</dbReference>
<evidence type="ECO:0000256" key="2">
    <source>
        <dbReference type="ARBA" id="ARBA00022528"/>
    </source>
</evidence>
<feature type="domain" description="AAA+ ATPase" evidence="8">
    <location>
        <begin position="258"/>
        <end position="393"/>
    </location>
</feature>
<protein>
    <recommendedName>
        <fullName evidence="7">Uncharacterized AAA domain-containing protein ycf46</fullName>
    </recommendedName>
</protein>
<comment type="similarity">
    <text evidence="6">Belongs to the AAA ATPase family. Highly divergent.</text>
</comment>
<keyword evidence="2 9" id="KW-0150">Chloroplast</keyword>
<dbReference type="GO" id="GO:0016887">
    <property type="term" value="F:ATP hydrolysis activity"/>
    <property type="evidence" value="ECO:0007669"/>
    <property type="project" value="InterPro"/>
</dbReference>
<name>A0A2Z5ZAX4_9STRA</name>
<evidence type="ECO:0000313" key="9">
    <source>
        <dbReference type="EMBL" id="BBC77889.1"/>
    </source>
</evidence>
<gene>
    <name evidence="9" type="primary">ycf46</name>
</gene>
<evidence type="ECO:0000259" key="8">
    <source>
        <dbReference type="SMART" id="SM00382"/>
    </source>
</evidence>
<dbReference type="InterPro" id="IPR052381">
    <property type="entry name" value="AAA_domain_protein"/>
</dbReference>
<dbReference type="SUPFAM" id="SSF52540">
    <property type="entry name" value="P-loop containing nucleoside triphosphate hydrolases"/>
    <property type="match status" value="2"/>
</dbReference>
<reference evidence="9" key="1">
    <citation type="submission" date="2018-02" db="EMBL/GenBank/DDBJ databases">
        <title>Evolution and diversity of non-photosynthetic diatom plastid genomes.</title>
        <authorList>
            <person name="Kamikawa R."/>
            <person name="Ishii K."/>
        </authorList>
    </citation>
    <scope>NUCLEOTIDE SEQUENCE</scope>
    <source>
        <strain evidence="9">NIES-2729</strain>
    </source>
</reference>
<dbReference type="GO" id="GO:0005524">
    <property type="term" value="F:ATP binding"/>
    <property type="evidence" value="ECO:0007669"/>
    <property type="project" value="UniProtKB-KW"/>
</dbReference>
<evidence type="ECO:0000256" key="4">
    <source>
        <dbReference type="ARBA" id="ARBA00022741"/>
    </source>
</evidence>
<keyword evidence="3 9" id="KW-0934">Plastid</keyword>
<keyword evidence="5" id="KW-0067">ATP-binding</keyword>
<accession>A0A2Z5ZAX4</accession>
<dbReference type="EMBL" id="AP018511">
    <property type="protein sequence ID" value="BBC77889.1"/>
    <property type="molecule type" value="Genomic_DNA"/>
</dbReference>
<dbReference type="CDD" id="cd19507">
    <property type="entry name" value="RecA-like_Ycf46-like"/>
    <property type="match status" value="1"/>
</dbReference>
<dbReference type="PANTHER" id="PTHR42960">
    <property type="entry name" value="YCF46 PROTEIN"/>
    <property type="match status" value="1"/>
</dbReference>
<comment type="subcellular location">
    <subcellularLocation>
        <location evidence="1">Plastid</location>
        <location evidence="1">Chloroplast</location>
    </subcellularLocation>
</comment>
<dbReference type="InterPro" id="IPR027417">
    <property type="entry name" value="P-loop_NTPase"/>
</dbReference>
<dbReference type="AlphaFoldDB" id="A0A2Z5ZAX4"/>
<evidence type="ECO:0000256" key="6">
    <source>
        <dbReference type="ARBA" id="ARBA00038088"/>
    </source>
</evidence>
<dbReference type="Gene3D" id="3.40.50.300">
    <property type="entry name" value="P-loop containing nucleotide triphosphate hydrolases"/>
    <property type="match status" value="1"/>
</dbReference>
<organism evidence="9">
    <name type="scientific">Nitzschia palea</name>
    <dbReference type="NCBI Taxonomy" id="303400"/>
    <lineage>
        <taxon>Eukaryota</taxon>
        <taxon>Sar</taxon>
        <taxon>Stramenopiles</taxon>
        <taxon>Ochrophyta</taxon>
        <taxon>Bacillariophyta</taxon>
        <taxon>Bacillariophyceae</taxon>
        <taxon>Bacillariophycidae</taxon>
        <taxon>Bacillariales</taxon>
        <taxon>Bacillariaceae</taxon>
        <taxon>Nitzschia</taxon>
    </lineage>
</organism>
<dbReference type="SMART" id="SM00382">
    <property type="entry name" value="AAA"/>
    <property type="match status" value="1"/>
</dbReference>
<evidence type="ECO:0000256" key="1">
    <source>
        <dbReference type="ARBA" id="ARBA00004229"/>
    </source>
</evidence>
<evidence type="ECO:0000256" key="5">
    <source>
        <dbReference type="ARBA" id="ARBA00022840"/>
    </source>
</evidence>
<sequence>MKFTSELALFLKARYPIIYINTIEEDRVEYVIRKNVKMNLNRSIYSWDFVDGYTNNPNNQGFGKRNPLQALELVERLNPETPALFLLKDFNRFLSDLSISRKLRNISRILKLQPKTIIIIGSDLNIPKELQELITVLQFQLPLEDEISQELNRLIDSLNIKIDPELFESLTRACQGLSLERIRRVLAKIIATYKTIDKNSISVLLSEKKQIISQTEILEYCSVNEKISNLGGLNNLKDWLNKRKTAFSIQASNYGLPTPRGLLLIGIQGTGKSLTAKAIANDWQLPLLKLDVGKLFGGIVGESESRLRQMINVAETISPCILWIDEIDKAFTNTESKGDSGTSNRVLATFISWLSEKTKPVFVISTANNIELLPLEIIRKGRFDEIFFLDLPRKEEREEIFKIHLQEFRPDSWKSFDYPKLAQLSESFSGAEIRQSIIEGMYLAFYEKREVTTDDICLALKELIPLANLESNQMMALQNWASSGQIRLASSKNIYI</sequence>
<dbReference type="GO" id="GO:0009507">
    <property type="term" value="C:chloroplast"/>
    <property type="evidence" value="ECO:0007669"/>
    <property type="project" value="UniProtKB-SubCell"/>
</dbReference>
<geneLocation type="chloroplast" evidence="9"/>
<dbReference type="InterPro" id="IPR003593">
    <property type="entry name" value="AAA+_ATPase"/>
</dbReference>
<evidence type="ECO:0000256" key="3">
    <source>
        <dbReference type="ARBA" id="ARBA00022640"/>
    </source>
</evidence>
<evidence type="ECO:0000256" key="7">
    <source>
        <dbReference type="ARBA" id="ARBA00040480"/>
    </source>
</evidence>